<accession>A0A9N9QMQ4</accession>
<reference evidence="2" key="1">
    <citation type="submission" date="2022-01" db="EMBL/GenBank/DDBJ databases">
        <authorList>
            <person name="King R."/>
        </authorList>
    </citation>
    <scope>NUCLEOTIDE SEQUENCE</scope>
</reference>
<sequence>MKYLKKKARKQSPTSLSTDVEQSSAINAPESKKSDSLENLAMDLKLRPKKATTEYQADDAIVPDNRYADMDEAASIWQHVKSILS</sequence>
<proteinExistence type="predicted"/>
<feature type="compositionally biased region" description="Polar residues" evidence="1">
    <location>
        <begin position="11"/>
        <end position="26"/>
    </location>
</feature>
<evidence type="ECO:0000313" key="2">
    <source>
        <dbReference type="EMBL" id="CAG9764112.1"/>
    </source>
</evidence>
<evidence type="ECO:0000256" key="1">
    <source>
        <dbReference type="SAM" id="MobiDB-lite"/>
    </source>
</evidence>
<dbReference type="EMBL" id="OU892278">
    <property type="protein sequence ID" value="CAG9764112.1"/>
    <property type="molecule type" value="Genomic_DNA"/>
</dbReference>
<organism evidence="2 3">
    <name type="scientific">Ceutorhynchus assimilis</name>
    <name type="common">cabbage seed weevil</name>
    <dbReference type="NCBI Taxonomy" id="467358"/>
    <lineage>
        <taxon>Eukaryota</taxon>
        <taxon>Metazoa</taxon>
        <taxon>Ecdysozoa</taxon>
        <taxon>Arthropoda</taxon>
        <taxon>Hexapoda</taxon>
        <taxon>Insecta</taxon>
        <taxon>Pterygota</taxon>
        <taxon>Neoptera</taxon>
        <taxon>Endopterygota</taxon>
        <taxon>Coleoptera</taxon>
        <taxon>Polyphaga</taxon>
        <taxon>Cucujiformia</taxon>
        <taxon>Curculionidae</taxon>
        <taxon>Ceutorhynchinae</taxon>
        <taxon>Ceutorhynchus</taxon>
    </lineage>
</organism>
<protein>
    <submittedName>
        <fullName evidence="2">Uncharacterized protein</fullName>
    </submittedName>
</protein>
<name>A0A9N9QMQ4_9CUCU</name>
<evidence type="ECO:0000313" key="3">
    <source>
        <dbReference type="Proteomes" id="UP001152799"/>
    </source>
</evidence>
<dbReference type="AlphaFoldDB" id="A0A9N9QMQ4"/>
<feature type="compositionally biased region" description="Basic residues" evidence="1">
    <location>
        <begin position="1"/>
        <end position="10"/>
    </location>
</feature>
<keyword evidence="3" id="KW-1185">Reference proteome</keyword>
<dbReference type="Proteomes" id="UP001152799">
    <property type="component" value="Chromosome 2"/>
</dbReference>
<feature type="region of interest" description="Disordered" evidence="1">
    <location>
        <begin position="1"/>
        <end position="37"/>
    </location>
</feature>
<gene>
    <name evidence="2" type="ORF">CEUTPL_LOCUS4757</name>
</gene>